<sequence>MLEKVIGMSGAGDFETGAMIFVRRTEGQQIVCFLRKRTVGPEDNGKVFA</sequence>
<reference evidence="1 2" key="1">
    <citation type="submission" date="2019-07" db="EMBL/GenBank/DDBJ databases">
        <title>Genome sequencing of 100 strains of the haloalkaliphilic chemolithoautotrophic sulfur-oxidizing bacterium Thioalkalivibrio.</title>
        <authorList>
            <person name="Muyzer G."/>
        </authorList>
    </citation>
    <scope>NUCLEOTIDE SEQUENCE [LARGE SCALE GENOMIC DNA]</scope>
    <source>
        <strain evidence="1 2">ASO4-4</strain>
    </source>
</reference>
<dbReference type="EMBL" id="VLLC01000011">
    <property type="protein sequence ID" value="TWI72281.1"/>
    <property type="molecule type" value="Genomic_DNA"/>
</dbReference>
<dbReference type="AlphaFoldDB" id="A0A562RT74"/>
<evidence type="ECO:0000313" key="1">
    <source>
        <dbReference type="EMBL" id="TWI72281.1"/>
    </source>
</evidence>
<comment type="caution">
    <text evidence="1">The sequence shown here is derived from an EMBL/GenBank/DDBJ whole genome shotgun (WGS) entry which is preliminary data.</text>
</comment>
<gene>
    <name evidence="1" type="ORF">LZ24_01689</name>
</gene>
<evidence type="ECO:0000313" key="2">
    <source>
        <dbReference type="Proteomes" id="UP000318307"/>
    </source>
</evidence>
<protein>
    <submittedName>
        <fullName evidence="1">Uncharacterized protein</fullName>
    </submittedName>
</protein>
<proteinExistence type="predicted"/>
<dbReference type="Proteomes" id="UP000318307">
    <property type="component" value="Unassembled WGS sequence"/>
</dbReference>
<keyword evidence="2" id="KW-1185">Reference proteome</keyword>
<accession>A0A562RT74</accession>
<organism evidence="1 2">
    <name type="scientific">Desulfobotulus alkaliphilus</name>
    <dbReference type="NCBI Taxonomy" id="622671"/>
    <lineage>
        <taxon>Bacteria</taxon>
        <taxon>Pseudomonadati</taxon>
        <taxon>Thermodesulfobacteriota</taxon>
        <taxon>Desulfobacteria</taxon>
        <taxon>Desulfobacterales</taxon>
        <taxon>Desulfobacteraceae</taxon>
        <taxon>Desulfobotulus</taxon>
    </lineage>
</organism>
<name>A0A562RT74_9BACT</name>
<dbReference type="RefSeq" id="WP_186443006.1">
    <property type="nucleotide sequence ID" value="NZ_VLLC01000011.1"/>
</dbReference>